<accession>A0A9P5JWI1</accession>
<feature type="region of interest" description="Disordered" evidence="1">
    <location>
        <begin position="18"/>
        <end position="37"/>
    </location>
</feature>
<feature type="domain" description="VWFA" evidence="2">
    <location>
        <begin position="1953"/>
        <end position="2174"/>
    </location>
</feature>
<dbReference type="Proteomes" id="UP000759537">
    <property type="component" value="Unassembled WGS sequence"/>
</dbReference>
<evidence type="ECO:0000259" key="2">
    <source>
        <dbReference type="PROSITE" id="PS50234"/>
    </source>
</evidence>
<dbReference type="SUPFAM" id="SSF52540">
    <property type="entry name" value="P-loop containing nucleoside triphosphate hydrolases"/>
    <property type="match status" value="1"/>
</dbReference>
<dbReference type="OrthoDB" id="2343366at2759"/>
<dbReference type="PANTHER" id="PTHR22796:SF1">
    <property type="entry name" value="VWFA DOMAIN-CONTAINING PROTEIN"/>
    <property type="match status" value="1"/>
</dbReference>
<organism evidence="3 4">
    <name type="scientific">Russula ochroleuca</name>
    <dbReference type="NCBI Taxonomy" id="152965"/>
    <lineage>
        <taxon>Eukaryota</taxon>
        <taxon>Fungi</taxon>
        <taxon>Dikarya</taxon>
        <taxon>Basidiomycota</taxon>
        <taxon>Agaricomycotina</taxon>
        <taxon>Agaricomycetes</taxon>
        <taxon>Russulales</taxon>
        <taxon>Russulaceae</taxon>
        <taxon>Russula</taxon>
    </lineage>
</organism>
<dbReference type="Gene3D" id="3.40.50.300">
    <property type="entry name" value="P-loop containing nucleotide triphosphate hydrolases"/>
    <property type="match status" value="1"/>
</dbReference>
<dbReference type="PANTHER" id="PTHR22796">
    <property type="entry name" value="URG4-RELATED"/>
    <property type="match status" value="1"/>
</dbReference>
<evidence type="ECO:0000313" key="4">
    <source>
        <dbReference type="Proteomes" id="UP000759537"/>
    </source>
</evidence>
<sequence length="2182" mass="243625">MDYSASFSPTFPAHYDISSMGREPPWNPDERASNTQTYPPNRNIDTTENFAQNLGGQVDSAGKNLQNSEVPPRVIDLVEKIKGMCRLLDLIGESGSNGCVDKVIIAQDSLKRFINAICPGSYASVTKVDFKALDKFMVKPLGVYGRKVEIVRLLRSLDAVDEDIAHLLLIPTELGGSGPALSSGLYILAAGQVDPNQDHHYVIYWPEDSTWNDSAAASICQNRVTFMRYLTKMCDQVVALSSVEHSGSLKWSDEDGDTESAVSCPDFPMNLGQISRYMAPAQCSVDPSIFVPRLLHGETAQGFWTVTYVHQHIRSRPLSLCPYTMVSLNQLLYEDTVLLSESLDEDAVQILVDVALSNIFPEQCNEWHVAMMGTRKRFHQDLSERQDKVFRDLRCQEASLKRALRDEIVGDVMKLFPSVEGGALSSRAWDGDSDVDHEITQVTRVDDLRQVYRKFNDIYQHHVQVAEFHTLKGAEFKSLKECLIFVSYLLKKNPDLPSDKRTKFIRAFLIEDNLRRTRHLHPENDINNEPGKSPPLSMFSRIVGLFSGSTGTDEESLRKELKKITSGVTDSDFLVQLKGIADKDLEAPIRRVVDLACTQLSILIDTAVNKMTHAVLRMQQEECKRSVQRRVEAEEKGALRSVLSKFIGDVNKISARRENSSRKNEYNVTGRRDELQEPKLKFRIHLMDLTGDAKFNPKHIPKPADGAAVSDQCSGEFHLPLGLRIVFHRLLEKEKLILVLADQDKHSIYLEHLSAMDAAIQRGKAIKALRRARVGEDVLFAYDEAKRMLTVCASAKMQLCAFVFDETFRSLQGQGSPISLAPWYNQGDISILKLSSVCGSGDEVVLVDSYAQIRIFSFVTKQFRFSSLRLPSLPSVIYPTPDGSCLLVLLTQDSQPSLTAYHWETFGSTDGISLPIPTFPLDDAVVTSMASRGRVFLLALDIDAHHVNSVALDITRKTAEGLFQEQGSRNASKNDTQHNTLLDCHREVWTRFPVLPAVKRRTITSLSERRSRSLTFITEDPTQPLVSYFSDLIQEFVGATRKPIGDELRGTKVSATDFDSFRDETVFDLKSNVSRYRVGEWLVDLLCLIPIHIAVCREDQLVPLVNGVISTELERSSLGADVNQIVDKLSFGWYESIFKSYMSTKPVKVVSSTGQQSVGKSYTLNHLVDTSFAVSAMRMTDGVWLSVTPTDDELIVALDFEGVNSMERSPQEDALLALFNTAISNLVLFRNDFAFGQDISDLFQAFRSSTSVLDREENPSLFQSTLVIIIKDVVESDKVEIAREFSLKFQKSVEQEQDANFISRLHGGKVDIIPWPMIESEGFFKLFTDLKVQLDLQKVSHPTAGEFLHRIKTLMAKLKTNDWKPLSQTMAEHRAKSLSALLPITLATGFSETEPELEPLKDFDADLIEGYDTAANFAISYGEPISSAKIDTHLAALLEVWSPSMPRQFMPESELLGELQAYLTGLINLRVNHVRPWLNCNLGKLQGEHTVIEDLRRRFDNMVIEMKTNVQLCGSQCTSCYLICIRSRHHVGSHSCNTNHKCAHKCGLCQDELKLCGSTFAGHPGEHICAVTAHLCGEPCKLSGRQGCLEDCTKVMRHDEDDHICSALVHMCGEPCDLRGMKLPDGKIYSCPGRCSIFSDQDHETHSCDTRHCPSTCELCKRLCDAPHLHGLTRGTHHLCREAHACSALCSDKGICQADMAPIETTFTGRNETFQYIKYIQVAKRLRCVRVIPPGQTSHGGSHTHSKEICSFHLCEARCENCGNFCALPSGHPQQDHETRHGIMTQTRWEVERPDGTRLELGGRKFSSSDEEAPMTCNRVCTSMGRHVHISYCHAADGDPCDGADVQHIKERMTPNPNKPKDAITHALFWRRMGFKDLYTREEQINFAKCDAMCPGLEHLGTPAGTGQLSYCTLPMFHPPRDPDDAVNGLGYISNDGHLFECNNPFVMQQVFHVIFVVDRSCSMSYNDRGPLADGRHGPRTLRFNRLGAVHSALHSFWSARRAAVSVDGQIAGARCDAYSVILFNSETTPILANDFRSTPDELLNAVRHHPASGGRDFSGALQAGRAIMEQNWSAQRTPVMIFISDAGWSVSDTVIQDLCLAAVRLGNQLSFHSILFGRASESFYLRKMANVALEIQNNAPCNPRTPTSVPSSFAVAPDTSELVETFLGIAESLRKPRGLNI</sequence>
<dbReference type="InterPro" id="IPR002035">
    <property type="entry name" value="VWF_A"/>
</dbReference>
<comment type="caution">
    <text evidence="3">The sequence shown here is derived from an EMBL/GenBank/DDBJ whole genome shotgun (WGS) entry which is preliminary data.</text>
</comment>
<dbReference type="Pfam" id="PF13519">
    <property type="entry name" value="VWA_2"/>
    <property type="match status" value="1"/>
</dbReference>
<dbReference type="Gene3D" id="3.40.50.410">
    <property type="entry name" value="von Willebrand factor, type A domain"/>
    <property type="match status" value="1"/>
</dbReference>
<reference evidence="3" key="1">
    <citation type="submission" date="2019-10" db="EMBL/GenBank/DDBJ databases">
        <authorList>
            <consortium name="DOE Joint Genome Institute"/>
            <person name="Kuo A."/>
            <person name="Miyauchi S."/>
            <person name="Kiss E."/>
            <person name="Drula E."/>
            <person name="Kohler A."/>
            <person name="Sanchez-Garcia M."/>
            <person name="Andreopoulos B."/>
            <person name="Barry K.W."/>
            <person name="Bonito G."/>
            <person name="Buee M."/>
            <person name="Carver A."/>
            <person name="Chen C."/>
            <person name="Cichocki N."/>
            <person name="Clum A."/>
            <person name="Culley D."/>
            <person name="Crous P.W."/>
            <person name="Fauchery L."/>
            <person name="Girlanda M."/>
            <person name="Hayes R."/>
            <person name="Keri Z."/>
            <person name="LaButti K."/>
            <person name="Lipzen A."/>
            <person name="Lombard V."/>
            <person name="Magnuson J."/>
            <person name="Maillard F."/>
            <person name="Morin E."/>
            <person name="Murat C."/>
            <person name="Nolan M."/>
            <person name="Ohm R."/>
            <person name="Pangilinan J."/>
            <person name="Pereira M."/>
            <person name="Perotto S."/>
            <person name="Peter M."/>
            <person name="Riley R."/>
            <person name="Sitrit Y."/>
            <person name="Stielow B."/>
            <person name="Szollosi G."/>
            <person name="Zifcakova L."/>
            <person name="Stursova M."/>
            <person name="Spatafora J.W."/>
            <person name="Tedersoo L."/>
            <person name="Vaario L.-M."/>
            <person name="Yamada A."/>
            <person name="Yan M."/>
            <person name="Wang P."/>
            <person name="Xu J."/>
            <person name="Bruns T."/>
            <person name="Baldrian P."/>
            <person name="Vilgalys R."/>
            <person name="Henrissat B."/>
            <person name="Grigoriev I.V."/>
            <person name="Hibbett D."/>
            <person name="Nagy L.G."/>
            <person name="Martin F.M."/>
        </authorList>
    </citation>
    <scope>NUCLEOTIDE SEQUENCE</scope>
    <source>
        <strain evidence="3">Prilba</strain>
    </source>
</reference>
<dbReference type="SUPFAM" id="SSF53300">
    <property type="entry name" value="vWA-like"/>
    <property type="match status" value="1"/>
</dbReference>
<evidence type="ECO:0000313" key="3">
    <source>
        <dbReference type="EMBL" id="KAF8466471.1"/>
    </source>
</evidence>
<protein>
    <recommendedName>
        <fullName evidence="2">VWFA domain-containing protein</fullName>
    </recommendedName>
</protein>
<dbReference type="PROSITE" id="PS50234">
    <property type="entry name" value="VWFA"/>
    <property type="match status" value="1"/>
</dbReference>
<gene>
    <name evidence="3" type="ORF">DFH94DRAFT_342409</name>
</gene>
<keyword evidence="4" id="KW-1185">Reference proteome</keyword>
<dbReference type="InterPro" id="IPR027417">
    <property type="entry name" value="P-loop_NTPase"/>
</dbReference>
<dbReference type="CDD" id="cd00198">
    <property type="entry name" value="vWFA"/>
    <property type="match status" value="1"/>
</dbReference>
<name>A0A9P5JWI1_9AGAM</name>
<dbReference type="SMART" id="SM00327">
    <property type="entry name" value="VWA"/>
    <property type="match status" value="1"/>
</dbReference>
<dbReference type="InterPro" id="IPR036465">
    <property type="entry name" value="vWFA_dom_sf"/>
</dbReference>
<proteinExistence type="predicted"/>
<reference evidence="3" key="2">
    <citation type="journal article" date="2020" name="Nat. Commun.">
        <title>Large-scale genome sequencing of mycorrhizal fungi provides insights into the early evolution of symbiotic traits.</title>
        <authorList>
            <person name="Miyauchi S."/>
            <person name="Kiss E."/>
            <person name="Kuo A."/>
            <person name="Drula E."/>
            <person name="Kohler A."/>
            <person name="Sanchez-Garcia M."/>
            <person name="Morin E."/>
            <person name="Andreopoulos B."/>
            <person name="Barry K.W."/>
            <person name="Bonito G."/>
            <person name="Buee M."/>
            <person name="Carver A."/>
            <person name="Chen C."/>
            <person name="Cichocki N."/>
            <person name="Clum A."/>
            <person name="Culley D."/>
            <person name="Crous P.W."/>
            <person name="Fauchery L."/>
            <person name="Girlanda M."/>
            <person name="Hayes R.D."/>
            <person name="Keri Z."/>
            <person name="LaButti K."/>
            <person name="Lipzen A."/>
            <person name="Lombard V."/>
            <person name="Magnuson J."/>
            <person name="Maillard F."/>
            <person name="Murat C."/>
            <person name="Nolan M."/>
            <person name="Ohm R.A."/>
            <person name="Pangilinan J."/>
            <person name="Pereira M.F."/>
            <person name="Perotto S."/>
            <person name="Peter M."/>
            <person name="Pfister S."/>
            <person name="Riley R."/>
            <person name="Sitrit Y."/>
            <person name="Stielow J.B."/>
            <person name="Szollosi G."/>
            <person name="Zifcakova L."/>
            <person name="Stursova M."/>
            <person name="Spatafora J.W."/>
            <person name="Tedersoo L."/>
            <person name="Vaario L.M."/>
            <person name="Yamada A."/>
            <person name="Yan M."/>
            <person name="Wang P."/>
            <person name="Xu J."/>
            <person name="Bruns T."/>
            <person name="Baldrian P."/>
            <person name="Vilgalys R."/>
            <person name="Dunand C."/>
            <person name="Henrissat B."/>
            <person name="Grigoriev I.V."/>
            <person name="Hibbett D."/>
            <person name="Nagy L.G."/>
            <person name="Martin F.M."/>
        </authorList>
    </citation>
    <scope>NUCLEOTIDE SEQUENCE</scope>
    <source>
        <strain evidence="3">Prilba</strain>
    </source>
</reference>
<evidence type="ECO:0000256" key="1">
    <source>
        <dbReference type="SAM" id="MobiDB-lite"/>
    </source>
</evidence>
<dbReference type="EMBL" id="WHVB01000041">
    <property type="protein sequence ID" value="KAF8466471.1"/>
    <property type="molecule type" value="Genomic_DNA"/>
</dbReference>